<dbReference type="PANTHER" id="PTHR13696">
    <property type="entry name" value="P-LOOP CONTAINING NUCLEOSIDE TRIPHOSPHATE HYDROLASE"/>
    <property type="match status" value="1"/>
</dbReference>
<dbReference type="Gene3D" id="3.40.50.300">
    <property type="entry name" value="P-loop containing nucleotide triphosphate hydrolases"/>
    <property type="match status" value="1"/>
</dbReference>
<keyword evidence="3" id="KW-1185">Reference proteome</keyword>
<dbReference type="CDD" id="cd02042">
    <property type="entry name" value="ParAB_family"/>
    <property type="match status" value="1"/>
</dbReference>
<protein>
    <submittedName>
        <fullName evidence="2">ParA family protein</fullName>
    </submittedName>
</protein>
<name>A0ABT9EDH5_9PROT</name>
<evidence type="ECO:0000313" key="3">
    <source>
        <dbReference type="Proteomes" id="UP001243009"/>
    </source>
</evidence>
<sequence length="248" mass="25950">MKAVAVISQKGGAGKTTLAVSLSALAEQHGYQTVLFDLDPQASAGKWGARRDGVPPDVVDAHAPRLPAALTSAAKQDRTLAVIDTAPHANKAAEDAARVADIVLVPARPDLIDLEAIGESLEAASRAGRPAFVVLNAVPPNHPSGDEAAASLASNGIGVCPVRIHRRQAFSNAYTEAKTVTEWEPGGKAAQEIEALWSWLCGQVGIPEHQQARTTTQPNNKMPAMPEVAIAAPPKARKTARPKRVVTA</sequence>
<dbReference type="PIRSF" id="PIRSF009320">
    <property type="entry name" value="Nuc_binding_HP_1000"/>
    <property type="match status" value="1"/>
</dbReference>
<dbReference type="RefSeq" id="WP_305108867.1">
    <property type="nucleotide sequence ID" value="NZ_JAUTWS010000152.1"/>
</dbReference>
<dbReference type="InterPro" id="IPR050678">
    <property type="entry name" value="DNA_Partitioning_ATPase"/>
</dbReference>
<dbReference type="SUPFAM" id="SSF52540">
    <property type="entry name" value="P-loop containing nucleoside triphosphate hydrolases"/>
    <property type="match status" value="1"/>
</dbReference>
<reference evidence="2 3" key="1">
    <citation type="submission" date="2023-08" db="EMBL/GenBank/DDBJ databases">
        <title>The draft genome sequence of Paracraurococcus sp. LOR1-02.</title>
        <authorList>
            <person name="Kingkaew E."/>
            <person name="Tanasupawat S."/>
        </authorList>
    </citation>
    <scope>NUCLEOTIDE SEQUENCE [LARGE SCALE GENOMIC DNA]</scope>
    <source>
        <strain evidence="2 3">LOR1-02</strain>
    </source>
</reference>
<dbReference type="EMBL" id="JAUTWS010000152">
    <property type="protein sequence ID" value="MDO9714023.1"/>
    <property type="molecule type" value="Genomic_DNA"/>
</dbReference>
<dbReference type="Pfam" id="PF01656">
    <property type="entry name" value="CbiA"/>
    <property type="match status" value="1"/>
</dbReference>
<evidence type="ECO:0000259" key="1">
    <source>
        <dbReference type="Pfam" id="PF01656"/>
    </source>
</evidence>
<organism evidence="2 3">
    <name type="scientific">Paracraurococcus lichenis</name>
    <dbReference type="NCBI Taxonomy" id="3064888"/>
    <lineage>
        <taxon>Bacteria</taxon>
        <taxon>Pseudomonadati</taxon>
        <taxon>Pseudomonadota</taxon>
        <taxon>Alphaproteobacteria</taxon>
        <taxon>Acetobacterales</taxon>
        <taxon>Roseomonadaceae</taxon>
        <taxon>Paracraurococcus</taxon>
    </lineage>
</organism>
<accession>A0ABT9EDH5</accession>
<dbReference type="PANTHER" id="PTHR13696:SF96">
    <property type="entry name" value="COBQ_COBB_MIND_PARA NUCLEOTIDE BINDING DOMAIN-CONTAINING PROTEIN"/>
    <property type="match status" value="1"/>
</dbReference>
<dbReference type="Proteomes" id="UP001243009">
    <property type="component" value="Unassembled WGS sequence"/>
</dbReference>
<gene>
    <name evidence="2" type="ORF">Q7A36_37325</name>
</gene>
<dbReference type="InterPro" id="IPR002586">
    <property type="entry name" value="CobQ/CobB/MinD/ParA_Nub-bd_dom"/>
</dbReference>
<feature type="domain" description="CobQ/CobB/MinD/ParA nucleotide binding" evidence="1">
    <location>
        <begin position="4"/>
        <end position="179"/>
    </location>
</feature>
<evidence type="ECO:0000313" key="2">
    <source>
        <dbReference type="EMBL" id="MDO9714023.1"/>
    </source>
</evidence>
<proteinExistence type="predicted"/>
<comment type="caution">
    <text evidence="2">The sequence shown here is derived from an EMBL/GenBank/DDBJ whole genome shotgun (WGS) entry which is preliminary data.</text>
</comment>
<dbReference type="InterPro" id="IPR027417">
    <property type="entry name" value="P-loop_NTPase"/>
</dbReference>